<dbReference type="PROSITE" id="PS51707">
    <property type="entry name" value="CYTH"/>
    <property type="match status" value="1"/>
</dbReference>
<protein>
    <submittedName>
        <fullName evidence="2">Adenylate cyclase</fullName>
    </submittedName>
</protein>
<evidence type="ECO:0000313" key="3">
    <source>
        <dbReference type="Proteomes" id="UP000030902"/>
    </source>
</evidence>
<accession>A0A6S4GSS5</accession>
<dbReference type="Proteomes" id="UP000030902">
    <property type="component" value="Chromosome"/>
</dbReference>
<gene>
    <name evidence="2" type="ORF">TM7x_01885</name>
</gene>
<dbReference type="CDD" id="cd07890">
    <property type="entry name" value="CYTH-like_AC_IV-like"/>
    <property type="match status" value="1"/>
</dbReference>
<evidence type="ECO:0000313" key="2">
    <source>
        <dbReference type="EMBL" id="AJA06464.1"/>
    </source>
</evidence>
<dbReference type="InterPro" id="IPR023577">
    <property type="entry name" value="CYTH_domain"/>
</dbReference>
<dbReference type="Gene3D" id="2.40.320.10">
    <property type="entry name" value="Hypothetical Protein Pfu-838710-001"/>
    <property type="match status" value="1"/>
</dbReference>
<dbReference type="NCBIfam" id="TIGR00318">
    <property type="entry name" value="cyaB"/>
    <property type="match status" value="1"/>
</dbReference>
<dbReference type="PANTHER" id="PTHR21028:SF2">
    <property type="entry name" value="CYTH DOMAIN-CONTAINING PROTEIN"/>
    <property type="match status" value="1"/>
</dbReference>
<sequence length="198" mass="22968">MAERYEIERKRKFLGDLEEFIARLSSQGFFLSSETTEIDTYYSRPDVDFMQTVECLRVRQRDDFAEITYKPPTNQRTHTEDGVIVKPETNLPVNPENTAVAKQLLANLGMVKLVEVNKFRRIFKCDDEPGLTIAIDEISGVGVFIETEIISEDKKSALRRIEDVEARIGVQEFEIITRPYRDICMYAQFTERDKVVTK</sequence>
<dbReference type="KEGG" id="sox:TM7x_01885"/>
<proteinExistence type="predicted"/>
<reference evidence="2 3" key="1">
    <citation type="journal article" date="2015" name="Proc. Natl. Acad. Sci. U.S.A.">
        <title>Cultivation of a human-associated TM7 phylotype reveals a reduced genome and epibiotic parasitic lifestyle.</title>
        <authorList>
            <person name="He X."/>
            <person name="McLean J.S."/>
            <person name="Edlund A."/>
            <person name="Yooseph S."/>
            <person name="Hall A.P."/>
            <person name="Liu S.Y."/>
            <person name="Dorrestein P.C."/>
            <person name="Esquenazi E."/>
            <person name="Hunter R.C."/>
            <person name="Cheng G."/>
            <person name="Nelson K.E."/>
            <person name="Lux R."/>
            <person name="Shi W."/>
        </authorList>
    </citation>
    <scope>NUCLEOTIDE SEQUENCE [LARGE SCALE GENOMIC DNA]</scope>
    <source>
        <strain evidence="2 3">TM7x</strain>
    </source>
</reference>
<dbReference type="AlphaFoldDB" id="A0A6S4GSS5"/>
<dbReference type="SMART" id="SM01118">
    <property type="entry name" value="CYTH"/>
    <property type="match status" value="1"/>
</dbReference>
<dbReference type="InterPro" id="IPR008173">
    <property type="entry name" value="Adenylyl_cyclase_CyaB"/>
</dbReference>
<dbReference type="SUPFAM" id="SSF55154">
    <property type="entry name" value="CYTH-like phosphatases"/>
    <property type="match status" value="1"/>
</dbReference>
<keyword evidence="3" id="KW-1185">Reference proteome</keyword>
<organism evidence="2 3">
    <name type="scientific">Candidatus Nanosynbacter lyticus</name>
    <dbReference type="NCBI Taxonomy" id="2093824"/>
    <lineage>
        <taxon>Bacteria</taxon>
        <taxon>Candidatus Saccharimonadota</taxon>
        <taxon>Candidatus Saccharimonadia</taxon>
        <taxon>Candidatus Nanosynbacterales</taxon>
        <taxon>Candidatus Nanosynbacteraceae</taxon>
        <taxon>Candidatus Nanosynbacter</taxon>
    </lineage>
</organism>
<evidence type="ECO:0000259" key="1">
    <source>
        <dbReference type="PROSITE" id="PS51707"/>
    </source>
</evidence>
<dbReference type="PANTHER" id="PTHR21028">
    <property type="entry name" value="SI:CH211-156B7.4"/>
    <property type="match status" value="1"/>
</dbReference>
<dbReference type="RefSeq" id="WP_039327386.1">
    <property type="nucleotide sequence ID" value="NZ_CP007496.1"/>
</dbReference>
<dbReference type="Pfam" id="PF01928">
    <property type="entry name" value="CYTH"/>
    <property type="match status" value="1"/>
</dbReference>
<name>A0A6S4GSS5_9BACT</name>
<dbReference type="EMBL" id="CP007496">
    <property type="protein sequence ID" value="AJA06464.1"/>
    <property type="molecule type" value="Genomic_DNA"/>
</dbReference>
<dbReference type="InterPro" id="IPR033469">
    <property type="entry name" value="CYTH-like_dom_sf"/>
</dbReference>
<feature type="domain" description="CYTH" evidence="1">
    <location>
        <begin position="4"/>
        <end position="186"/>
    </location>
</feature>